<dbReference type="EMBL" id="MGGE01000039">
    <property type="protein sequence ID" value="OGM20562.1"/>
    <property type="molecule type" value="Genomic_DNA"/>
</dbReference>
<evidence type="ECO:0008006" key="4">
    <source>
        <dbReference type="Google" id="ProtNLM"/>
    </source>
</evidence>
<evidence type="ECO:0000313" key="3">
    <source>
        <dbReference type="Proteomes" id="UP000178419"/>
    </source>
</evidence>
<comment type="caution">
    <text evidence="2">The sequence shown here is derived from an EMBL/GenBank/DDBJ whole genome shotgun (WGS) entry which is preliminary data.</text>
</comment>
<name>A0A1F7XZV6_9BACT</name>
<dbReference type="Pfam" id="PF13196">
    <property type="entry name" value="DUF4012"/>
    <property type="match status" value="1"/>
</dbReference>
<gene>
    <name evidence="2" type="ORF">A2714_04450</name>
</gene>
<dbReference type="Proteomes" id="UP000178419">
    <property type="component" value="Unassembled WGS sequence"/>
</dbReference>
<dbReference type="AlphaFoldDB" id="A0A1F7XZV6"/>
<keyword evidence="1" id="KW-0472">Membrane</keyword>
<dbReference type="InterPro" id="IPR025101">
    <property type="entry name" value="DUF4012"/>
</dbReference>
<proteinExistence type="predicted"/>
<sequence length="673" mass="75646">MEPEIPRLDQNKNLETKEESILIPRIKVVTEEIRTNPASSQVKPTKGNFKKYKKLVLIAISLVLLFSLILGVLGYRLYTKVKAARNSVISLIAVTKEQDLEKIKKELENTRVSLTSVEGAYKAFLWIKYLPFVGVYVSDGEHALIAGGFGIESAQIVISAIEPYADIIGFNGNGNEATSGEETTQDRIDFIVKSIPDLIPKTDLLLEKVGLLRKEVDQIDPNRYPETFMGNTVREKLRSGIALVDTSSQFIENGKPLLESAPYLLGVDSERRYLILFQNDKELRPTGGFITAYSEALVNKGRFEPVSSSDIYSLDDSYTPKVQAPEPIIKYLKGPYLISKKVRLRDMNWSPDFSESMNIFNKEIKTVGIRNIDGIIAVDTQVLVNILDVIGPIQVPGFGEFSTKVTPECDCPQVIYELESFADIEGPVVWSQDEPGKIIFAPPNYDNRKKIIGPLMNSILANALGQPKDKLPALFEAGIKSLIEKHVLFFVIDEKAQAAVEKFGIAGTLNEYEGDYLHINDANLGGRKSNLYVTQEVNQEVEIAKDRSVTKTVTITYKNPQKHDGWLNSVLPNWVRIYVPKGSEILEFEGVEDKEEPYEEFGKTVFAGFFSLRPEGISKVTLKYKLPFKADGEYRLYLQKQPGTDKPLYSIQVGKLKDEFFLLKDTELKFRTP</sequence>
<organism evidence="2 3">
    <name type="scientific">Candidatus Woesebacteria bacterium RIFCSPHIGHO2_01_FULL_38_9</name>
    <dbReference type="NCBI Taxonomy" id="1802492"/>
    <lineage>
        <taxon>Bacteria</taxon>
        <taxon>Candidatus Woeseibacteriota</taxon>
    </lineage>
</organism>
<keyword evidence="1" id="KW-1133">Transmembrane helix</keyword>
<protein>
    <recommendedName>
        <fullName evidence="4">DUF4012 domain-containing protein</fullName>
    </recommendedName>
</protein>
<keyword evidence="1" id="KW-0812">Transmembrane</keyword>
<feature type="transmembrane region" description="Helical" evidence="1">
    <location>
        <begin position="55"/>
        <end position="78"/>
    </location>
</feature>
<evidence type="ECO:0000256" key="1">
    <source>
        <dbReference type="SAM" id="Phobius"/>
    </source>
</evidence>
<accession>A0A1F7XZV6</accession>
<evidence type="ECO:0000313" key="2">
    <source>
        <dbReference type="EMBL" id="OGM20562.1"/>
    </source>
</evidence>
<reference evidence="2 3" key="1">
    <citation type="journal article" date="2016" name="Nat. Commun.">
        <title>Thousands of microbial genomes shed light on interconnected biogeochemical processes in an aquifer system.</title>
        <authorList>
            <person name="Anantharaman K."/>
            <person name="Brown C.T."/>
            <person name="Hug L.A."/>
            <person name="Sharon I."/>
            <person name="Castelle C.J."/>
            <person name="Probst A.J."/>
            <person name="Thomas B.C."/>
            <person name="Singh A."/>
            <person name="Wilkins M.J."/>
            <person name="Karaoz U."/>
            <person name="Brodie E.L."/>
            <person name="Williams K.H."/>
            <person name="Hubbard S.S."/>
            <person name="Banfield J.F."/>
        </authorList>
    </citation>
    <scope>NUCLEOTIDE SEQUENCE [LARGE SCALE GENOMIC DNA]</scope>
</reference>